<dbReference type="Pfam" id="PF16119">
    <property type="entry name" value="DUF4835"/>
    <property type="match status" value="1"/>
</dbReference>
<feature type="signal peptide" evidence="1">
    <location>
        <begin position="1"/>
        <end position="18"/>
    </location>
</feature>
<reference evidence="3" key="1">
    <citation type="journal article" date="2019" name="Int. J. Syst. Evol. Microbiol.">
        <title>The Global Catalogue of Microorganisms (GCM) 10K type strain sequencing project: providing services to taxonomists for standard genome sequencing and annotation.</title>
        <authorList>
            <consortium name="The Broad Institute Genomics Platform"/>
            <consortium name="The Broad Institute Genome Sequencing Center for Infectious Disease"/>
            <person name="Wu L."/>
            <person name="Ma J."/>
        </authorList>
    </citation>
    <scope>NUCLEOTIDE SEQUENCE [LARGE SCALE GENOMIC DNA]</scope>
    <source>
        <strain evidence="3">CCM 8681</strain>
    </source>
</reference>
<protein>
    <submittedName>
        <fullName evidence="2">DUF4835 domain-containing protein</fullName>
    </submittedName>
</protein>
<feature type="chain" id="PRO_5046181492" evidence="1">
    <location>
        <begin position="19"/>
        <end position="295"/>
    </location>
</feature>
<gene>
    <name evidence="2" type="ORF">GCM10011444_27120</name>
</gene>
<accession>A0ABQ2C5N2</accession>
<keyword evidence="1" id="KW-0732">Signal</keyword>
<evidence type="ECO:0000256" key="1">
    <source>
        <dbReference type="SAM" id="SignalP"/>
    </source>
</evidence>
<proteinExistence type="predicted"/>
<name>A0ABQ2C5N2_9FLAO</name>
<evidence type="ECO:0000313" key="2">
    <source>
        <dbReference type="EMBL" id="GGI58403.1"/>
    </source>
</evidence>
<dbReference type="EMBL" id="BMDQ01000005">
    <property type="protein sequence ID" value="GGI58403.1"/>
    <property type="molecule type" value="Genomic_DNA"/>
</dbReference>
<dbReference type="InterPro" id="IPR032274">
    <property type="entry name" value="DUF4835"/>
</dbReference>
<keyword evidence="3" id="KW-1185">Reference proteome</keyword>
<comment type="caution">
    <text evidence="2">The sequence shown here is derived from an EMBL/GenBank/DDBJ whole genome shotgun (WGS) entry which is preliminary data.</text>
</comment>
<sequence>MRKYYFILFLFVSAVTMAQELNCTVTVVAQQTGNDNNQVFKTLERQLTEFVNNTQWTNKNFKVQERIDCSMVINVQNYNNDTFSTTLQVQTSRPIYGSTYSTPVYTFNDKEFGFQYLEFQNLVFNPNQFESNLISVLTFHIYMILGMDADTFTPNGGDEYYRQAQTIANYSQQGNSRGWKLEDGLQSRFALIDNILSPTYKEFRSSMYKYHREGLDLMQKEVRGSKSAIAESLIDLQKMHSRRPNSFLMRVFFDSKANEVASIFGGGPSVNITKLVDVLNRIAPIHGSKWSKIKF</sequence>
<organism evidence="2 3">
    <name type="scientific">Winogradskyella haliclonae</name>
    <dbReference type="NCBI Taxonomy" id="2048558"/>
    <lineage>
        <taxon>Bacteria</taxon>
        <taxon>Pseudomonadati</taxon>
        <taxon>Bacteroidota</taxon>
        <taxon>Flavobacteriia</taxon>
        <taxon>Flavobacteriales</taxon>
        <taxon>Flavobacteriaceae</taxon>
        <taxon>Winogradskyella</taxon>
    </lineage>
</organism>
<evidence type="ECO:0000313" key="3">
    <source>
        <dbReference type="Proteomes" id="UP000624701"/>
    </source>
</evidence>
<dbReference type="RefSeq" id="WP_188375309.1">
    <property type="nucleotide sequence ID" value="NZ_BMDQ01000005.1"/>
</dbReference>
<dbReference type="Proteomes" id="UP000624701">
    <property type="component" value="Unassembled WGS sequence"/>
</dbReference>